<evidence type="ECO:0000256" key="1">
    <source>
        <dbReference type="SAM" id="MobiDB-lite"/>
    </source>
</evidence>
<keyword evidence="3" id="KW-0378">Hydrolase</keyword>
<dbReference type="Pfam" id="PF05685">
    <property type="entry name" value="Uma2"/>
    <property type="match status" value="1"/>
</dbReference>
<keyword evidence="3" id="KW-0540">Nuclease</keyword>
<dbReference type="InterPro" id="IPR008538">
    <property type="entry name" value="Uma2"/>
</dbReference>
<dbReference type="RefSeq" id="WP_211428264.1">
    <property type="nucleotide sequence ID" value="NZ_CP072648.1"/>
</dbReference>
<evidence type="ECO:0000259" key="2">
    <source>
        <dbReference type="Pfam" id="PF05685"/>
    </source>
</evidence>
<dbReference type="PANTHER" id="PTHR33352:SF3">
    <property type="entry name" value="SLR1612 PROTEIN"/>
    <property type="match status" value="1"/>
</dbReference>
<keyword evidence="3" id="KW-0255">Endonuclease</keyword>
<gene>
    <name evidence="3" type="ORF">J8C06_08400</name>
</gene>
<dbReference type="Proteomes" id="UP000676506">
    <property type="component" value="Chromosome 1"/>
</dbReference>
<keyword evidence="4" id="KW-1185">Reference proteome</keyword>
<dbReference type="CDD" id="cd06260">
    <property type="entry name" value="DUF820-like"/>
    <property type="match status" value="1"/>
</dbReference>
<accession>A0ABX8B6T0</accession>
<organism evidence="3 4">
    <name type="scientific">Chloracidobacterium validum</name>
    <dbReference type="NCBI Taxonomy" id="2821543"/>
    <lineage>
        <taxon>Bacteria</taxon>
        <taxon>Pseudomonadati</taxon>
        <taxon>Acidobacteriota</taxon>
        <taxon>Terriglobia</taxon>
        <taxon>Terriglobales</taxon>
        <taxon>Acidobacteriaceae</taxon>
        <taxon>Chloracidobacterium</taxon>
    </lineage>
</organism>
<evidence type="ECO:0000313" key="4">
    <source>
        <dbReference type="Proteomes" id="UP000676506"/>
    </source>
</evidence>
<feature type="domain" description="Putative restriction endonuclease" evidence="2">
    <location>
        <begin position="43"/>
        <end position="195"/>
    </location>
</feature>
<reference evidence="3 4" key="1">
    <citation type="submission" date="2021-03" db="EMBL/GenBank/DDBJ databases">
        <title>Genomic and phenotypic characterization of Chloracidobacterium isolates provides evidence for multiple species.</title>
        <authorList>
            <person name="Saini M.K."/>
            <person name="Costas A.M.G."/>
            <person name="Tank M."/>
            <person name="Bryant D.A."/>
        </authorList>
    </citation>
    <scope>NUCLEOTIDE SEQUENCE [LARGE SCALE GENOMIC DNA]</scope>
    <source>
        <strain evidence="3 4">BV2-C</strain>
    </source>
</reference>
<name>A0ABX8B6T0_9BACT</name>
<proteinExistence type="predicted"/>
<evidence type="ECO:0000313" key="3">
    <source>
        <dbReference type="EMBL" id="QUW02374.1"/>
    </source>
</evidence>
<feature type="region of interest" description="Disordered" evidence="1">
    <location>
        <begin position="265"/>
        <end position="334"/>
    </location>
</feature>
<sequence length="356" mass="40892">MPTPPTTADAACLSFPSDLDGASPTMDDLPSEFPGEEGLPNEFHALFAMLLMETFCPTTFPPDRVFSVLDMYLYFPYQGKTRGFRPDWFGVVDVPALYEGYRPRQSYVTAVEGKPPLIIAEALSKGTARNDLGRGAWPPEGAPRKWDVYERVLRIPYYVTIDYETEDVRFFQHDGTRLVEVETPNGRLWMPEAGLWVGRWQGVYRGLETVWVRFFDPDGAVIPTWAERTAAERADKAVAQQVAEEERRQREAAQLAAEEERRQREAAQLAAEEERRQREAAQLAAEEERRQREAAQLAAEEERRQREAAQLAAEEERRQREAAQLAAEEERRQKEAFLQETEKLRRKLRELGVEPD</sequence>
<dbReference type="GO" id="GO:0004519">
    <property type="term" value="F:endonuclease activity"/>
    <property type="evidence" value="ECO:0007669"/>
    <property type="project" value="UniProtKB-KW"/>
</dbReference>
<protein>
    <submittedName>
        <fullName evidence="3">Uma2 family endonuclease</fullName>
    </submittedName>
</protein>
<dbReference type="EMBL" id="CP072648">
    <property type="protein sequence ID" value="QUW02374.1"/>
    <property type="molecule type" value="Genomic_DNA"/>
</dbReference>
<dbReference type="PANTHER" id="PTHR33352">
    <property type="entry name" value="SLR1095 PROTEIN"/>
    <property type="match status" value="1"/>
</dbReference>